<accession>A0A498KJ94</accession>
<dbReference type="PANTHER" id="PTHR34948">
    <property type="entry name" value="OS08G0299200 PROTEIN"/>
    <property type="match status" value="1"/>
</dbReference>
<dbReference type="Pfam" id="PF01928">
    <property type="entry name" value="CYTH"/>
    <property type="match status" value="1"/>
</dbReference>
<dbReference type="Proteomes" id="UP000290289">
    <property type="component" value="Chromosome 2"/>
</dbReference>
<evidence type="ECO:0000259" key="1">
    <source>
        <dbReference type="PROSITE" id="PS51707"/>
    </source>
</evidence>
<dbReference type="PROSITE" id="PS51707">
    <property type="entry name" value="CYTH"/>
    <property type="match status" value="1"/>
</dbReference>
<dbReference type="SUPFAM" id="SSF55154">
    <property type="entry name" value="CYTH-like phosphatases"/>
    <property type="match status" value="1"/>
</dbReference>
<sequence>MEVEVKLRLLDAAAHRQVTTLLAPFLVATHRQENFFFDGSKAELSARLAVLRLRFSDRSPLCAVTLKARAVLVDGISRVEEDEEELDHSIGRACVAEPDKLMAAESRVLRRVREEFGVLGFVGLGGFRNVRDVYDWKGLKLEVDETKYDFGTCYEIECESSDPEGVKVVLEDFLKENGVRYSYSEVSKFATFRAGKLPVIQRSAIGVSVGRNSAMNRRMRTSPNPRDHCTLLLFRTSSSHSIVIELRYFLNARTSVNSIVCNKLH</sequence>
<dbReference type="AlphaFoldDB" id="A0A498KJ94"/>
<dbReference type="PANTHER" id="PTHR34948:SF2">
    <property type="entry name" value="TRIPHOSPHATE TUNNEL METALLOENZYME 3"/>
    <property type="match status" value="1"/>
</dbReference>
<dbReference type="Gene3D" id="2.40.320.10">
    <property type="entry name" value="Hypothetical Protein Pfu-838710-001"/>
    <property type="match status" value="1"/>
</dbReference>
<name>A0A498KJ94_MALDO</name>
<dbReference type="GO" id="GO:0016462">
    <property type="term" value="F:pyrophosphatase activity"/>
    <property type="evidence" value="ECO:0007669"/>
    <property type="project" value="UniProtKB-ARBA"/>
</dbReference>
<feature type="domain" description="CYTH" evidence="1">
    <location>
        <begin position="1"/>
        <end position="196"/>
    </location>
</feature>
<evidence type="ECO:0000313" key="3">
    <source>
        <dbReference type="Proteomes" id="UP000290289"/>
    </source>
</evidence>
<protein>
    <recommendedName>
        <fullName evidence="1">CYTH domain-containing protein</fullName>
    </recommendedName>
</protein>
<keyword evidence="3" id="KW-1185">Reference proteome</keyword>
<dbReference type="InterPro" id="IPR033469">
    <property type="entry name" value="CYTH-like_dom_sf"/>
</dbReference>
<organism evidence="2 3">
    <name type="scientific">Malus domestica</name>
    <name type="common">Apple</name>
    <name type="synonym">Pyrus malus</name>
    <dbReference type="NCBI Taxonomy" id="3750"/>
    <lineage>
        <taxon>Eukaryota</taxon>
        <taxon>Viridiplantae</taxon>
        <taxon>Streptophyta</taxon>
        <taxon>Embryophyta</taxon>
        <taxon>Tracheophyta</taxon>
        <taxon>Spermatophyta</taxon>
        <taxon>Magnoliopsida</taxon>
        <taxon>eudicotyledons</taxon>
        <taxon>Gunneridae</taxon>
        <taxon>Pentapetalae</taxon>
        <taxon>rosids</taxon>
        <taxon>fabids</taxon>
        <taxon>Rosales</taxon>
        <taxon>Rosaceae</taxon>
        <taxon>Amygdaloideae</taxon>
        <taxon>Maleae</taxon>
        <taxon>Malus</taxon>
    </lineage>
</organism>
<proteinExistence type="predicted"/>
<dbReference type="InterPro" id="IPR023577">
    <property type="entry name" value="CYTH_domain"/>
</dbReference>
<dbReference type="EMBL" id="RDQH01000328">
    <property type="protein sequence ID" value="RXI05662.1"/>
    <property type="molecule type" value="Genomic_DNA"/>
</dbReference>
<gene>
    <name evidence="2" type="ORF">DVH24_017704</name>
</gene>
<dbReference type="CDD" id="cd07374">
    <property type="entry name" value="CYTH-like_Pase"/>
    <property type="match status" value="1"/>
</dbReference>
<evidence type="ECO:0000313" key="2">
    <source>
        <dbReference type="EMBL" id="RXI05662.1"/>
    </source>
</evidence>
<dbReference type="SMART" id="SM01118">
    <property type="entry name" value="CYTH"/>
    <property type="match status" value="1"/>
</dbReference>
<comment type="caution">
    <text evidence="2">The sequence shown here is derived from an EMBL/GenBank/DDBJ whole genome shotgun (WGS) entry which is preliminary data.</text>
</comment>
<reference evidence="2 3" key="1">
    <citation type="submission" date="2018-10" db="EMBL/GenBank/DDBJ databases">
        <title>A high-quality apple genome assembly.</title>
        <authorList>
            <person name="Hu J."/>
        </authorList>
    </citation>
    <scope>NUCLEOTIDE SEQUENCE [LARGE SCALE GENOMIC DNA]</scope>
    <source>
        <strain evidence="3">cv. HFTH1</strain>
        <tissue evidence="2">Young leaf</tissue>
    </source>
</reference>